<dbReference type="InterPro" id="IPR003749">
    <property type="entry name" value="ThiS/MoaD-like"/>
</dbReference>
<organism evidence="1 2">
    <name type="scientific">Polycladomyces abyssicola</name>
    <dbReference type="NCBI Taxonomy" id="1125966"/>
    <lineage>
        <taxon>Bacteria</taxon>
        <taxon>Bacillati</taxon>
        <taxon>Bacillota</taxon>
        <taxon>Bacilli</taxon>
        <taxon>Bacillales</taxon>
        <taxon>Thermoactinomycetaceae</taxon>
        <taxon>Polycladomyces</taxon>
    </lineage>
</organism>
<reference evidence="1" key="1">
    <citation type="journal article" date="2013" name="Int. J. Syst. Evol. Microbiol.">
        <title>Polycladomyces abyssicola gen. nov., sp. nov., a thermophilic filamentous bacterium isolated from hemipelagic sediment.</title>
        <authorList>
            <person name="Tsubouchi T."/>
            <person name="Shimane Y."/>
            <person name="Mori K."/>
            <person name="Usui K."/>
            <person name="Hiraki T."/>
            <person name="Tame A."/>
            <person name="Uematsu K."/>
            <person name="Maruyama T."/>
            <person name="Hatada Y."/>
        </authorList>
    </citation>
    <scope>NUCLEOTIDE SEQUENCE</scope>
    <source>
        <strain evidence="1">JIR-001</strain>
    </source>
</reference>
<dbReference type="RefSeq" id="WP_212772717.1">
    <property type="nucleotide sequence ID" value="NZ_AP024601.1"/>
</dbReference>
<evidence type="ECO:0000313" key="1">
    <source>
        <dbReference type="EMBL" id="BCU82375.1"/>
    </source>
</evidence>
<dbReference type="Proteomes" id="UP000677436">
    <property type="component" value="Chromosome"/>
</dbReference>
<dbReference type="SUPFAM" id="SSF54285">
    <property type="entry name" value="MoaD/ThiS"/>
    <property type="match status" value="1"/>
</dbReference>
<dbReference type="PANTHER" id="PTHR34472:SF1">
    <property type="entry name" value="SULFUR CARRIER PROTEIN THIS"/>
    <property type="match status" value="1"/>
</dbReference>
<dbReference type="Pfam" id="PF02597">
    <property type="entry name" value="ThiS"/>
    <property type="match status" value="1"/>
</dbReference>
<evidence type="ECO:0000313" key="2">
    <source>
        <dbReference type="Proteomes" id="UP000677436"/>
    </source>
</evidence>
<name>A0A8D5UIB3_9BACL</name>
<dbReference type="AlphaFoldDB" id="A0A8D5UIB3"/>
<dbReference type="PANTHER" id="PTHR34472">
    <property type="entry name" value="SULFUR CARRIER PROTEIN THIS"/>
    <property type="match status" value="1"/>
</dbReference>
<gene>
    <name evidence="1" type="primary">thiS</name>
    <name evidence="1" type="ORF">JIR001_21580</name>
</gene>
<proteinExistence type="predicted"/>
<keyword evidence="2" id="KW-1185">Reference proteome</keyword>
<reference evidence="1" key="2">
    <citation type="journal article" date="2021" name="Microbiol. Resour. Announc.">
        <title>Complete Genome Sequence of Polycladomyces abyssicola JIR-001T, Isolated from Hemipelagic Sediment in Deep Seawater.</title>
        <authorList>
            <person name="Tsubouchi T."/>
            <person name="Kaneko Y."/>
        </authorList>
    </citation>
    <scope>NUCLEOTIDE SEQUENCE</scope>
    <source>
        <strain evidence="1">JIR-001</strain>
    </source>
</reference>
<dbReference type="InterPro" id="IPR010035">
    <property type="entry name" value="Thi_S"/>
</dbReference>
<dbReference type="NCBIfam" id="TIGR01683">
    <property type="entry name" value="thiS"/>
    <property type="match status" value="1"/>
</dbReference>
<sequence length="67" mass="7666">MRIQLNGQPYDLPAEVDTVERLIQHLQLERRIVVVEHNRRVLEKEDHASAVLREGDALEIVHFVGGG</sequence>
<dbReference type="InterPro" id="IPR012675">
    <property type="entry name" value="Beta-grasp_dom_sf"/>
</dbReference>
<dbReference type="Gene3D" id="3.10.20.30">
    <property type="match status" value="1"/>
</dbReference>
<dbReference type="CDD" id="cd00565">
    <property type="entry name" value="Ubl_ThiS"/>
    <property type="match status" value="1"/>
</dbReference>
<dbReference type="KEGG" id="pabs:JIR001_21580"/>
<dbReference type="InterPro" id="IPR016155">
    <property type="entry name" value="Mopterin_synth/thiamin_S_b"/>
</dbReference>
<dbReference type="EMBL" id="AP024601">
    <property type="protein sequence ID" value="BCU82375.1"/>
    <property type="molecule type" value="Genomic_DNA"/>
</dbReference>
<protein>
    <submittedName>
        <fullName evidence="1">Sulfur carrier protein ThiS</fullName>
    </submittedName>
</protein>
<accession>A0A8D5UIB3</accession>